<dbReference type="PANTHER" id="PTHR10668">
    <property type="entry name" value="PHYTOENE DEHYDROGENASE"/>
    <property type="match status" value="1"/>
</dbReference>
<keyword evidence="2" id="KW-1185">Reference proteome</keyword>
<protein>
    <submittedName>
        <fullName evidence="1">NAD(P)/FAD-dependent oxidoreductase</fullName>
    </submittedName>
</protein>
<dbReference type="SUPFAM" id="SSF51905">
    <property type="entry name" value="FAD/NAD(P)-binding domain"/>
    <property type="match status" value="1"/>
</dbReference>
<dbReference type="Proteomes" id="UP001595836">
    <property type="component" value="Unassembled WGS sequence"/>
</dbReference>
<name>A0ABV9PX31_9ACTN</name>
<proteinExistence type="predicted"/>
<evidence type="ECO:0000313" key="1">
    <source>
        <dbReference type="EMBL" id="MFC4756363.1"/>
    </source>
</evidence>
<dbReference type="PANTHER" id="PTHR10668:SF105">
    <property type="entry name" value="DEHYDROGENASE-RELATED"/>
    <property type="match status" value="1"/>
</dbReference>
<comment type="caution">
    <text evidence="1">The sequence shown here is derived from an EMBL/GenBank/DDBJ whole genome shotgun (WGS) entry which is preliminary data.</text>
</comment>
<dbReference type="Gene3D" id="3.50.50.60">
    <property type="entry name" value="FAD/NAD(P)-binding domain"/>
    <property type="match status" value="1"/>
</dbReference>
<organism evidence="1 2">
    <name type="scientific">Dietzia aurantiaca</name>
    <dbReference type="NCBI Taxonomy" id="983873"/>
    <lineage>
        <taxon>Bacteria</taxon>
        <taxon>Bacillati</taxon>
        <taxon>Actinomycetota</taxon>
        <taxon>Actinomycetes</taxon>
        <taxon>Mycobacteriales</taxon>
        <taxon>Dietziaceae</taxon>
        <taxon>Dietzia</taxon>
    </lineage>
</organism>
<accession>A0ABV9PX31</accession>
<dbReference type="RefSeq" id="WP_344993091.1">
    <property type="nucleotide sequence ID" value="NZ_BAABCD010000020.1"/>
</dbReference>
<evidence type="ECO:0000313" key="2">
    <source>
        <dbReference type="Proteomes" id="UP001595836"/>
    </source>
</evidence>
<gene>
    <name evidence="1" type="ORF">ACFO7U_16450</name>
</gene>
<dbReference type="Pfam" id="PF13450">
    <property type="entry name" value="NAD_binding_8"/>
    <property type="match status" value="1"/>
</dbReference>
<dbReference type="InterPro" id="IPR036188">
    <property type="entry name" value="FAD/NAD-bd_sf"/>
</dbReference>
<reference evidence="2" key="1">
    <citation type="journal article" date="2019" name="Int. J. Syst. Evol. Microbiol.">
        <title>The Global Catalogue of Microorganisms (GCM) 10K type strain sequencing project: providing services to taxonomists for standard genome sequencing and annotation.</title>
        <authorList>
            <consortium name="The Broad Institute Genomics Platform"/>
            <consortium name="The Broad Institute Genome Sequencing Center for Infectious Disease"/>
            <person name="Wu L."/>
            <person name="Ma J."/>
        </authorList>
    </citation>
    <scope>NUCLEOTIDE SEQUENCE [LARGE SCALE GENOMIC DNA]</scope>
    <source>
        <strain evidence="2">JCM 11882</strain>
    </source>
</reference>
<sequence length="473" mass="50247">MPSAIIVGSGPNGLAAALTLAAGGVDVTVLEASDSIGGGTRSGELTLPGLLHDHCSGFHPLAVDTGFSRQFGLENHGLRWSLPEVQYSHPLDGGRGASVWRSVDRTAGELGDDDNESYRRMFGPLTRRFPQIVDEFLQPLVHVPGHPVPLARFGLYAALPAALLARRWESEEARALFAGVAAHSFRPLWSVMSSAIGVALGTAAHRYGWPVAAGGSSTITTAMATRLAEYGGRIETGVSVRDHRELGRPDLLLLNTSPSAAADILGDDLPPRVGRAYRRFRHGPAAFQVAFAVEGGIPWAHEPSRRAGTVHVGGALPEIADAERRVVRGEMPERPFILVGQQSVADPDRAKDGVHPVDAYAHVPAGWTGDATRTIIDQIERFAPGFRDRIRSTRSLSTRQIEQYDPNFVGGDIVTGANTPFQLVFRPRVALNPYSAGIPGVYLCSAAAPPGAGAHGMAGWNAARSALAYLGSL</sequence>
<dbReference type="EMBL" id="JBHSHP010000060">
    <property type="protein sequence ID" value="MFC4756363.1"/>
    <property type="molecule type" value="Genomic_DNA"/>
</dbReference>